<dbReference type="Pfam" id="PF11528">
    <property type="entry name" value="DUF3224"/>
    <property type="match status" value="1"/>
</dbReference>
<gene>
    <name evidence="2" type="ORF">DSM104440_01355</name>
</gene>
<evidence type="ECO:0008006" key="4">
    <source>
        <dbReference type="Google" id="ProtNLM"/>
    </source>
</evidence>
<dbReference type="InParanoid" id="A0A6M4H850"/>
<organism evidence="2 3">
    <name type="scientific">Usitatibacter palustris</name>
    <dbReference type="NCBI Taxonomy" id="2732487"/>
    <lineage>
        <taxon>Bacteria</taxon>
        <taxon>Pseudomonadati</taxon>
        <taxon>Pseudomonadota</taxon>
        <taxon>Betaproteobacteria</taxon>
        <taxon>Nitrosomonadales</taxon>
        <taxon>Usitatibacteraceae</taxon>
        <taxon>Usitatibacter</taxon>
    </lineage>
</organism>
<feature type="signal peptide" evidence="1">
    <location>
        <begin position="1"/>
        <end position="22"/>
    </location>
</feature>
<dbReference type="AlphaFoldDB" id="A0A6M4H850"/>
<evidence type="ECO:0000313" key="3">
    <source>
        <dbReference type="Proteomes" id="UP000503096"/>
    </source>
</evidence>
<sequence length="160" mass="16925">MKHARTIVLPLALAAAITHSYAQTPMTHRATGPFEVKMTPQSSDDIGDGAPLARMSLEKKFSGDLEASGKGEMLTGMTATKGSAAYVAIERVTGKLKGRSGTFLLQHRGTMTRGAPDLAVIVVPDSGTGELTGITGKMGVRIEAGGKHFYDFDYTLPDSR</sequence>
<evidence type="ECO:0000313" key="2">
    <source>
        <dbReference type="EMBL" id="QJR14554.1"/>
    </source>
</evidence>
<accession>A0A6M4H850</accession>
<dbReference type="KEGG" id="upl:DSM104440_01355"/>
<dbReference type="Gene3D" id="2.40.350.10">
    <property type="entry name" value="SO1590-like"/>
    <property type="match status" value="1"/>
</dbReference>
<protein>
    <recommendedName>
        <fullName evidence="4">DUF3224 domain-containing protein</fullName>
    </recommendedName>
</protein>
<evidence type="ECO:0000256" key="1">
    <source>
        <dbReference type="SAM" id="SignalP"/>
    </source>
</evidence>
<dbReference type="InterPro" id="IPR021607">
    <property type="entry name" value="DUF3224"/>
</dbReference>
<dbReference type="EMBL" id="CP053073">
    <property type="protein sequence ID" value="QJR14554.1"/>
    <property type="molecule type" value="Genomic_DNA"/>
</dbReference>
<reference evidence="2 3" key="1">
    <citation type="submission" date="2020-04" db="EMBL/GenBank/DDBJ databases">
        <title>Usitatibacter rugosus gen. nov., sp. nov. and Usitatibacter palustris sp. nov., novel members of Usitatibacteraceae fam. nov. within the order Nitrosomonadales isolated from soil.</title>
        <authorList>
            <person name="Huber K.J."/>
            <person name="Neumann-Schaal M."/>
            <person name="Geppert A."/>
            <person name="Luckner M."/>
            <person name="Wanner G."/>
            <person name="Overmann J."/>
        </authorList>
    </citation>
    <scope>NUCLEOTIDE SEQUENCE [LARGE SCALE GENOMIC DNA]</scope>
    <source>
        <strain evidence="2 3">Swamp67</strain>
    </source>
</reference>
<dbReference type="SUPFAM" id="SSF159238">
    <property type="entry name" value="SO1590-like"/>
    <property type="match status" value="1"/>
</dbReference>
<dbReference type="InterPro" id="IPR023159">
    <property type="entry name" value="SO1590-like_sf"/>
</dbReference>
<keyword evidence="1" id="KW-0732">Signal</keyword>
<keyword evidence="3" id="KW-1185">Reference proteome</keyword>
<proteinExistence type="predicted"/>
<dbReference type="RefSeq" id="WP_212758248.1">
    <property type="nucleotide sequence ID" value="NZ_CP053073.1"/>
</dbReference>
<name>A0A6M4H850_9PROT</name>
<feature type="chain" id="PRO_5026801172" description="DUF3224 domain-containing protein" evidence="1">
    <location>
        <begin position="23"/>
        <end position="160"/>
    </location>
</feature>
<dbReference type="Proteomes" id="UP000503096">
    <property type="component" value="Chromosome"/>
</dbReference>